<feature type="domain" description="Heparinase II/III-like C-terminal" evidence="4">
    <location>
        <begin position="303"/>
        <end position="534"/>
    </location>
</feature>
<keyword evidence="1" id="KW-0732">Signal</keyword>
<dbReference type="EMBL" id="CP076448">
    <property type="protein sequence ID" value="QXM23424.1"/>
    <property type="molecule type" value="Genomic_DNA"/>
</dbReference>
<dbReference type="Pfam" id="PF07940">
    <property type="entry name" value="Hepar_II_III_C"/>
    <property type="match status" value="1"/>
</dbReference>
<dbReference type="PANTHER" id="PTHR39210">
    <property type="entry name" value="HEPARIN-SULFATE LYASE"/>
    <property type="match status" value="1"/>
</dbReference>
<gene>
    <name evidence="5" type="ORF">KO353_08695</name>
</gene>
<reference evidence="5" key="1">
    <citation type="submission" date="2021-06" db="EMBL/GenBank/DDBJ databases">
        <title>Elioraea tepida, sp. nov., a moderately thermophilic aerobic anoxygenic phototrophic bacterium isolated from an alkaline siliceous hot spring mat community in Yellowstone National Park, WY, USA.</title>
        <authorList>
            <person name="Saini M.K."/>
            <person name="Yoshida S."/>
            <person name="Sebastian A."/>
            <person name="Hirose S."/>
            <person name="Hara E."/>
            <person name="Tamaki H."/>
            <person name="Soulier N.T."/>
            <person name="Albert I."/>
            <person name="Hanada S."/>
            <person name="Bryant D.A."/>
            <person name="Tank M."/>
        </authorList>
    </citation>
    <scope>NUCLEOTIDE SEQUENCE</scope>
    <source>
        <strain evidence="5">MS-P2</strain>
    </source>
</reference>
<dbReference type="PANTHER" id="PTHR39210:SF1">
    <property type="entry name" value="HEPARIN-SULFATE LYASE"/>
    <property type="match status" value="1"/>
</dbReference>
<organism evidence="5 6">
    <name type="scientific">Elioraea tepida</name>
    <dbReference type="NCBI Taxonomy" id="2843330"/>
    <lineage>
        <taxon>Bacteria</taxon>
        <taxon>Pseudomonadati</taxon>
        <taxon>Pseudomonadota</taxon>
        <taxon>Alphaproteobacteria</taxon>
        <taxon>Acetobacterales</taxon>
        <taxon>Elioraeaceae</taxon>
        <taxon>Elioraea</taxon>
    </lineage>
</organism>
<evidence type="ECO:0000256" key="2">
    <source>
        <dbReference type="ARBA" id="ARBA00022764"/>
    </source>
</evidence>
<proteinExistence type="predicted"/>
<keyword evidence="6" id="KW-1185">Reference proteome</keyword>
<dbReference type="GO" id="GO:0016829">
    <property type="term" value="F:lyase activity"/>
    <property type="evidence" value="ECO:0007669"/>
    <property type="project" value="UniProtKB-KW"/>
</dbReference>
<dbReference type="RefSeq" id="WP_218284284.1">
    <property type="nucleotide sequence ID" value="NZ_CP076448.1"/>
</dbReference>
<dbReference type="Proteomes" id="UP000694001">
    <property type="component" value="Chromosome"/>
</dbReference>
<accession>A0A975YIC4</accession>
<evidence type="ECO:0000256" key="1">
    <source>
        <dbReference type="ARBA" id="ARBA00022729"/>
    </source>
</evidence>
<evidence type="ECO:0000313" key="6">
    <source>
        <dbReference type="Proteomes" id="UP000694001"/>
    </source>
</evidence>
<keyword evidence="2" id="KW-0574">Periplasm</keyword>
<evidence type="ECO:0000313" key="5">
    <source>
        <dbReference type="EMBL" id="QXM23424.1"/>
    </source>
</evidence>
<evidence type="ECO:0000256" key="3">
    <source>
        <dbReference type="ARBA" id="ARBA00023239"/>
    </source>
</evidence>
<evidence type="ECO:0000259" key="4">
    <source>
        <dbReference type="Pfam" id="PF07940"/>
    </source>
</evidence>
<protein>
    <submittedName>
        <fullName evidence="5">Heparinase II/III family protein</fullName>
    </submittedName>
</protein>
<name>A0A975YIC4_9PROT</name>
<dbReference type="InterPro" id="IPR012480">
    <property type="entry name" value="Hepar_II_III_C"/>
</dbReference>
<dbReference type="KEGG" id="elio:KO353_08695"/>
<keyword evidence="3" id="KW-0456">Lyase</keyword>
<sequence length="540" mass="57183">MAGLDPLDPRAWVRAVGRIFGRLPTPPVRLGRLPDAPAVPVRDPWAGEPQAGARVLKGEFFVAGTARPLEPGLWGGAEASPVWAEAAHGFLWLRELRAVGSDAARLKARALAQAWIAGAGRATPVAARAEVRGNRLSALLAHWDFLAESAEAGFRASVMAQVVEDARALSDMLPPETIDARAISALRGLAVAGVALPGAEAYLARAIRFLEQEVARQVLADGGHVERSPAALLSVFADLIEVRHLLGAVRQTVPGWLAGAIERIAPALAALRHGDGAPALFNGTREESAGRLAQAFAQAPARARAVQRLPEMGFQRLAAGRTVIVIDTGVPAPRGQDRLAHAGTLAFEMSVGRDRLVVNCGAAPAASAAWRDALRATAAHSTLVIADVNSSELREGGLGRRPEEVAVQRHEANGAHWLDASHDGWRKPFGAIHRRRLYLGESGEDVRGEDSIDSATPQPFAIRFHLHPSIGASLQQDGAGVLLRTPSGTGWVFRAEGARLTLEESIYAGGGEPRRSEQIVLSGTPEDGPCLVKWAISKLG</sequence>
<dbReference type="AlphaFoldDB" id="A0A975YIC4"/>